<accession>A0A848B2T7</accession>
<dbReference type="Proteomes" id="UP000576225">
    <property type="component" value="Unassembled WGS sequence"/>
</dbReference>
<dbReference type="InterPro" id="IPR017853">
    <property type="entry name" value="GH"/>
</dbReference>
<dbReference type="Gene3D" id="3.20.20.80">
    <property type="entry name" value="Glycosidases"/>
    <property type="match status" value="1"/>
</dbReference>
<organism evidence="1 2">
    <name type="scientific">Victivallis vadensis</name>
    <dbReference type="NCBI Taxonomy" id="172901"/>
    <lineage>
        <taxon>Bacteria</taxon>
        <taxon>Pseudomonadati</taxon>
        <taxon>Lentisphaerota</taxon>
        <taxon>Lentisphaeria</taxon>
        <taxon>Victivallales</taxon>
        <taxon>Victivallaceae</taxon>
        <taxon>Victivallis</taxon>
    </lineage>
</organism>
<evidence type="ECO:0000313" key="1">
    <source>
        <dbReference type="EMBL" id="NMD89053.1"/>
    </source>
</evidence>
<dbReference type="SUPFAM" id="SSF51445">
    <property type="entry name" value="(Trans)glycosidases"/>
    <property type="match status" value="1"/>
</dbReference>
<comment type="caution">
    <text evidence="1">The sequence shown here is derived from an EMBL/GenBank/DDBJ whole genome shotgun (WGS) entry which is preliminary data.</text>
</comment>
<proteinExistence type="predicted"/>
<reference evidence="1 2" key="1">
    <citation type="submission" date="2020-04" db="EMBL/GenBank/DDBJ databases">
        <authorList>
            <person name="Hitch T.C.A."/>
            <person name="Wylensek D."/>
            <person name="Clavel T."/>
        </authorList>
    </citation>
    <scope>NUCLEOTIDE SEQUENCE [LARGE SCALE GENOMIC DNA]</scope>
    <source>
        <strain evidence="1 2">COR2-253-APC-1A</strain>
    </source>
</reference>
<name>A0A848B2T7_9BACT</name>
<protein>
    <recommendedName>
        <fullName evidence="3">Cellulase (Glycosyl hydrolase family 5)</fullName>
    </recommendedName>
</protein>
<gene>
    <name evidence="1" type="ORF">HF882_20925</name>
</gene>
<sequence length="1114" mass="122881">MNFGKIIFLGTLLGTAPLWAGLSINDSGSFTVGDLRARFKCAAGTQWKSAIQDDRRHFTVVKKEGGALESRLDLSPELKGVLRQSFRKAGESAWIYDLEFTEDPGYAAVHVAVDMSAEAARFVNKEMLIGGTSFRFPAEVLKKKNPFHLLWKKTKSVTFILENSSVTFRSDHDFGVLIQDDRATGGSVFTVRLVLPEKNAAGKYHQRFTVIEKPHRIQPLDLRAAFNSSFLDEVADDRQGGWTDQGAANDLRVLPYQAERPNIGEIPFKLVDPAANQGKSCIVLRGSSREYFPAGAATGIAGEVSGSCLYLLHALAWPVPGAVIGRVTLEFADGTSHTVSVSCGRDVGNWWEPEPLANGAIAWSDSNRSAMVGLYRSRFPIPDKVIRRISFDSSGASVWMIAAATVTSEAIPEMTADGPVFIQEGAEWKPIRQEKDIVPGSVLDFSAGLDAPAGKYGPVVSRNGHFEFRDRPGMQVRFYGTNLVDTAQFLSREWAEKLADRMAQSGFNLVRIHHHDNGLSVRENGSSTSLNMKNFDALNYLIACLKKRGIYIITDCYVSRTFTPEEIQRWGGDDFKKLVFLNADALENWKTFVGNWFTAVNPYTGVALKDEPALVGVTLVNEGCIGCGWNDATNKMLQEQFRLQKADGSGTPPARTDKESAFYDPQIAQFVVTLYNKSFQEMRRFLRDDLGVNAPISDRSVHAEWLMAFMREQYDFVDNHYYYDHPKYPYTAWRLPGVIKNTSSLSVSSSDLNGMFPSRQLGKPFAVTEFDYPKPNFFRAEGGVLPAAYAGLQDWDALVQFACSHGDYNIVRDQVVGGPFDLYSDVVKLLSHRIGVKLFLGNEISPAPVAVATLFDRDRPEAMSFSQLPSRDLHRLGLVARIGTAVVPAGKPAVLPSGTGRIDAFLDAETNFPKGAAGNIPVFRSDTAGGQLFDALQEKNVLPAGTVDPAYQVYRATGGQLVFDTGKQTFSAWGNGINVLILPAGNRAEVKHLRIDNRIGRGVFSLQSVDGKKLEESGRMLFLHLTDSQATRLKFDNGLLKQYSSYGKAPHLAARGEADIRIALKGDFTLYSCDTAGKRLAEVPLSKEPDGTIRFQAKVFRPEGSVFVYELVRN</sequence>
<evidence type="ECO:0000313" key="2">
    <source>
        <dbReference type="Proteomes" id="UP000576225"/>
    </source>
</evidence>
<dbReference type="RefSeq" id="WP_168964004.1">
    <property type="nucleotide sequence ID" value="NZ_JABAEW010000074.1"/>
</dbReference>
<evidence type="ECO:0008006" key="3">
    <source>
        <dbReference type="Google" id="ProtNLM"/>
    </source>
</evidence>
<dbReference type="AlphaFoldDB" id="A0A848B2T7"/>
<dbReference type="EMBL" id="JABAEW010000074">
    <property type="protein sequence ID" value="NMD89053.1"/>
    <property type="molecule type" value="Genomic_DNA"/>
</dbReference>